<organism evidence="1">
    <name type="scientific">Siphoviridae sp. ct6bU4</name>
    <dbReference type="NCBI Taxonomy" id="2825344"/>
    <lineage>
        <taxon>Viruses</taxon>
        <taxon>Duplodnaviria</taxon>
        <taxon>Heunggongvirae</taxon>
        <taxon>Uroviricota</taxon>
        <taxon>Caudoviricetes</taxon>
    </lineage>
</organism>
<proteinExistence type="predicted"/>
<dbReference type="EMBL" id="BK016234">
    <property type="protein sequence ID" value="DAG03690.1"/>
    <property type="molecule type" value="Genomic_DNA"/>
</dbReference>
<sequence length="156" mass="17309">METIGEPLPGGVIQALVLLDEKGKAYGDSWRKRGEMFSILPNIARKVDRIGVPGAGDTLQDTIVDLLDYCLLYACWLSGDEDAKGTDQMAVSIWKDSPAEMEKARAAGLDMSPAGVDGYVTERFENILDYYQFNTVEERLAKIRHIAAILMHDSRI</sequence>
<evidence type="ECO:0000313" key="1">
    <source>
        <dbReference type="EMBL" id="DAG03690.1"/>
    </source>
</evidence>
<protein>
    <submittedName>
        <fullName evidence="1">Nucleotide modification associated domain 1</fullName>
    </submittedName>
</protein>
<name>A0A8S5VA96_9CAUD</name>
<reference evidence="1" key="1">
    <citation type="journal article" date="2021" name="Proc. Natl. Acad. Sci. U.S.A.">
        <title>A Catalog of Tens of Thousands of Viruses from Human Metagenomes Reveals Hidden Associations with Chronic Diseases.</title>
        <authorList>
            <person name="Tisza M.J."/>
            <person name="Buck C.B."/>
        </authorList>
    </citation>
    <scope>NUCLEOTIDE SEQUENCE</scope>
    <source>
        <strain evidence="1">Ct6bU4</strain>
    </source>
</reference>
<accession>A0A8S5VA96</accession>